<dbReference type="PANTHER" id="PTHR22777:SF27">
    <property type="entry name" value="MAGNESIUM AND COBALT EFFLUX PROTEIN CORC"/>
    <property type="match status" value="1"/>
</dbReference>
<accession>A0A916ZUT9</accession>
<dbReference type="PROSITE" id="PS51371">
    <property type="entry name" value="CBS"/>
    <property type="match status" value="1"/>
</dbReference>
<dbReference type="RefSeq" id="WP_188763013.1">
    <property type="nucleotide sequence ID" value="NZ_BMJM01000007.1"/>
</dbReference>
<dbReference type="InterPro" id="IPR046342">
    <property type="entry name" value="CBS_dom_sf"/>
</dbReference>
<dbReference type="EMBL" id="BMJM01000007">
    <property type="protein sequence ID" value="GGE15230.1"/>
    <property type="molecule type" value="Genomic_DNA"/>
</dbReference>
<reference evidence="6" key="1">
    <citation type="journal article" date="2014" name="Int. J. Syst. Evol. Microbiol.">
        <title>Complete genome sequence of Corynebacterium casei LMG S-19264T (=DSM 44701T), isolated from a smear-ripened cheese.</title>
        <authorList>
            <consortium name="US DOE Joint Genome Institute (JGI-PGF)"/>
            <person name="Walter F."/>
            <person name="Albersmeier A."/>
            <person name="Kalinowski J."/>
            <person name="Ruckert C."/>
        </authorList>
    </citation>
    <scope>NUCLEOTIDE SEQUENCE</scope>
    <source>
        <strain evidence="6">CGMCC 1.15519</strain>
    </source>
</reference>
<dbReference type="GO" id="GO:0005886">
    <property type="term" value="C:plasma membrane"/>
    <property type="evidence" value="ECO:0007669"/>
    <property type="project" value="TreeGrafter"/>
</dbReference>
<dbReference type="InterPro" id="IPR000644">
    <property type="entry name" value="CBS_dom"/>
</dbReference>
<proteinExistence type="inferred from homology"/>
<evidence type="ECO:0000256" key="2">
    <source>
        <dbReference type="ARBA" id="ARBA00022737"/>
    </source>
</evidence>
<dbReference type="InterPro" id="IPR016169">
    <property type="entry name" value="FAD-bd_PCMH_sub2"/>
</dbReference>
<dbReference type="Gene3D" id="3.30.465.10">
    <property type="match status" value="1"/>
</dbReference>
<keyword evidence="3 4" id="KW-0129">CBS domain</keyword>
<dbReference type="Pfam" id="PF03471">
    <property type="entry name" value="CorC_HlyC"/>
    <property type="match status" value="1"/>
</dbReference>
<sequence length="304" mass="33850">MPDPDSSSDFASRLWRGLRLLITGSDHEPSLRESLEEAIDEHDDVGAARDDLSPVERAMLKNMLHFGEREAGDICVPRSDMVVFDIADGFPALVAQFKEAGHSRVPVFRGDRDHIIGMAHIKDVYAHIADTFDDRVSSRRLQELPIEPLLRPVLFVPAAMRIVDLLARMRAGRTHMAMIVDEYGGTDGLVTIEDLVEEIVGDIEDEHDEDEAALLQSINDRLWEADARLPLEDLEEELGQSFADAEIGDEVDTLGGMVFMLAGRVPAMGETVEHPSGWRFEVIDGDPRMVKRLRLHAPADRVAA</sequence>
<dbReference type="AlphaFoldDB" id="A0A916ZUT9"/>
<comment type="caution">
    <text evidence="6">The sequence shown here is derived from an EMBL/GenBank/DDBJ whole genome shotgun (WGS) entry which is preliminary data.</text>
</comment>
<organism evidence="6 7">
    <name type="scientific">Sandarakinorhabdus glacialis</name>
    <dbReference type="NCBI Taxonomy" id="1614636"/>
    <lineage>
        <taxon>Bacteria</taxon>
        <taxon>Pseudomonadati</taxon>
        <taxon>Pseudomonadota</taxon>
        <taxon>Alphaproteobacteria</taxon>
        <taxon>Sphingomonadales</taxon>
        <taxon>Sphingosinicellaceae</taxon>
        <taxon>Sandarakinorhabdus</taxon>
    </lineage>
</organism>
<reference evidence="6" key="2">
    <citation type="submission" date="2020-09" db="EMBL/GenBank/DDBJ databases">
        <authorList>
            <person name="Sun Q."/>
            <person name="Zhou Y."/>
        </authorList>
    </citation>
    <scope>NUCLEOTIDE SEQUENCE</scope>
    <source>
        <strain evidence="6">CGMCC 1.15519</strain>
    </source>
</reference>
<dbReference type="InterPro" id="IPR044751">
    <property type="entry name" value="Ion_transp-like_CBS"/>
</dbReference>
<dbReference type="FunFam" id="3.10.580.10:FF:000002">
    <property type="entry name" value="Magnesium/cobalt efflux protein CorC"/>
    <property type="match status" value="1"/>
</dbReference>
<keyword evidence="2" id="KW-0677">Repeat</keyword>
<evidence type="ECO:0000313" key="6">
    <source>
        <dbReference type="EMBL" id="GGE15230.1"/>
    </source>
</evidence>
<evidence type="ECO:0000256" key="3">
    <source>
        <dbReference type="ARBA" id="ARBA00023122"/>
    </source>
</evidence>
<dbReference type="Pfam" id="PF00571">
    <property type="entry name" value="CBS"/>
    <property type="match status" value="2"/>
</dbReference>
<name>A0A916ZUT9_9SPHN</name>
<dbReference type="SUPFAM" id="SSF56176">
    <property type="entry name" value="FAD-binding/transporter-associated domain-like"/>
    <property type="match status" value="1"/>
</dbReference>
<dbReference type="SUPFAM" id="SSF54631">
    <property type="entry name" value="CBS-domain pair"/>
    <property type="match status" value="1"/>
</dbReference>
<gene>
    <name evidence="6" type="primary">corC</name>
    <name evidence="6" type="ORF">GCM10011529_22060</name>
</gene>
<evidence type="ECO:0000256" key="4">
    <source>
        <dbReference type="PROSITE-ProRule" id="PRU00703"/>
    </source>
</evidence>
<dbReference type="CDD" id="cd04590">
    <property type="entry name" value="CBS_pair_CorC_HlyC_assoc"/>
    <property type="match status" value="1"/>
</dbReference>
<keyword evidence="7" id="KW-1185">Reference proteome</keyword>
<dbReference type="PANTHER" id="PTHR22777">
    <property type="entry name" value="HEMOLYSIN-RELATED"/>
    <property type="match status" value="1"/>
</dbReference>
<dbReference type="SMART" id="SM01091">
    <property type="entry name" value="CorC_HlyC"/>
    <property type="match status" value="1"/>
</dbReference>
<comment type="similarity">
    <text evidence="1">Belongs to the UPF0053 family. Hemolysin C subfamily.</text>
</comment>
<evidence type="ECO:0000313" key="7">
    <source>
        <dbReference type="Proteomes" id="UP000635071"/>
    </source>
</evidence>
<dbReference type="InterPro" id="IPR036318">
    <property type="entry name" value="FAD-bd_PCMH-like_sf"/>
</dbReference>
<protein>
    <submittedName>
        <fullName evidence="6">Ion transporter</fullName>
    </submittedName>
</protein>
<dbReference type="Gene3D" id="3.10.580.10">
    <property type="entry name" value="CBS-domain"/>
    <property type="match status" value="1"/>
</dbReference>
<evidence type="ECO:0000256" key="1">
    <source>
        <dbReference type="ARBA" id="ARBA00006446"/>
    </source>
</evidence>
<dbReference type="InterPro" id="IPR005170">
    <property type="entry name" value="Transptr-assoc_dom"/>
</dbReference>
<evidence type="ECO:0000259" key="5">
    <source>
        <dbReference type="PROSITE" id="PS51371"/>
    </source>
</evidence>
<dbReference type="Proteomes" id="UP000635071">
    <property type="component" value="Unassembled WGS sequence"/>
</dbReference>
<feature type="domain" description="CBS" evidence="5">
    <location>
        <begin position="149"/>
        <end position="209"/>
    </location>
</feature>
<dbReference type="GO" id="GO:0050660">
    <property type="term" value="F:flavin adenine dinucleotide binding"/>
    <property type="evidence" value="ECO:0007669"/>
    <property type="project" value="InterPro"/>
</dbReference>